<dbReference type="PROSITE" id="PS00059">
    <property type="entry name" value="ADH_ZINC"/>
    <property type="match status" value="1"/>
</dbReference>
<dbReference type="FunFam" id="3.40.50.720:FF:000068">
    <property type="entry name" value="Sorbitol dehydrogenase"/>
    <property type="match status" value="1"/>
</dbReference>
<dbReference type="Proteomes" id="UP000070501">
    <property type="component" value="Unassembled WGS sequence"/>
</dbReference>
<keyword evidence="21" id="KW-1185">Reference proteome</keyword>
<evidence type="ECO:0000256" key="3">
    <source>
        <dbReference type="ARBA" id="ARBA00022723"/>
    </source>
</evidence>
<dbReference type="Gene3D" id="3.90.180.10">
    <property type="entry name" value="Medium-chain alcohol dehydrogenases, catalytic domain"/>
    <property type="match status" value="1"/>
</dbReference>
<reference evidence="21" key="1">
    <citation type="submission" date="2016-02" db="EMBL/GenBank/DDBJ databases">
        <title>Draft genome sequence of Microdochium bolleyi, a fungal endophyte of beachgrass.</title>
        <authorList>
            <consortium name="DOE Joint Genome Institute"/>
            <person name="David A.S."/>
            <person name="May G."/>
            <person name="Haridas S."/>
            <person name="Lim J."/>
            <person name="Wang M."/>
            <person name="Labutti K."/>
            <person name="Lipzen A."/>
            <person name="Barry K."/>
            <person name="Grigoriev I.V."/>
        </authorList>
    </citation>
    <scope>NUCLEOTIDE SEQUENCE [LARGE SCALE GENOMIC DNA]</scope>
    <source>
        <strain evidence="21">J235TASD1</strain>
    </source>
</reference>
<dbReference type="AlphaFoldDB" id="A0A136ISN1"/>
<gene>
    <name evidence="20" type="ORF">Micbo1qcDRAFT_20333</name>
</gene>
<dbReference type="EC" id="1.1.1.12" evidence="13"/>
<sequence>MQNPSVVLRGPGQATIEDRPVPTITGDNDVIVKIAYTGVCGSDVHFWRAGGIRSFVSHEKPLVMGHEASGTIHEVGRAVTSLHPGDRVAIEPGVPCRACHSCRAGQYNLCSGMQFAADPGSATDGTLAQFFKTAADFCYKLPPSVELQEGVLVEPLAVAVHAVRQSGIREPGKKVVVFGAGTVGLFCAAVAKEFGAAQVVSVDVLASRLQTAQRLVGEESSRTWTPPSSGPGTMTPEDTAAKLKEECGLSGDGCGDAGGADVIMDATGAEFCVQTAIFTLRPGGTYVQVGMGKRKIDQFPIAEICEREITIKGCFRYGPGDFEIAMDLIARGRISLAGLVTGQYVFEKAWEAWESTGRGEGLKNVIAGPGEP</sequence>
<keyword evidence="7" id="KW-0520">NAD</keyword>
<dbReference type="InterPro" id="IPR045306">
    <property type="entry name" value="SDH-like"/>
</dbReference>
<feature type="compositionally biased region" description="Low complexity" evidence="17">
    <location>
        <begin position="222"/>
        <end position="236"/>
    </location>
</feature>
<evidence type="ECO:0000256" key="12">
    <source>
        <dbReference type="ARBA" id="ARBA00037881"/>
    </source>
</evidence>
<comment type="similarity">
    <text evidence="2 16">Belongs to the zinc-containing alcohol dehydrogenase family.</text>
</comment>
<comment type="pathway">
    <text evidence="12">Carbohydrate degradation; L-arabinose degradation via L-arabinitol; D-xylulose 5-phosphate from L-arabinose (fungal route): step 2/5.</text>
</comment>
<comment type="pathway">
    <text evidence="9">Carbohydrate degradation; L-arabinose degradation via L-arabinitol; D-xylulose 5-phosphate from L-arabinose (fungal route): step 4/5.</text>
</comment>
<evidence type="ECO:0000256" key="17">
    <source>
        <dbReference type="SAM" id="MobiDB-lite"/>
    </source>
</evidence>
<dbReference type="SUPFAM" id="SSF50129">
    <property type="entry name" value="GroES-like"/>
    <property type="match status" value="1"/>
</dbReference>
<dbReference type="EC" id="1.1.1.9" evidence="10"/>
<dbReference type="GO" id="GO:0006062">
    <property type="term" value="P:sorbitol catabolic process"/>
    <property type="evidence" value="ECO:0007669"/>
    <property type="project" value="TreeGrafter"/>
</dbReference>
<protein>
    <recommendedName>
        <fullName evidence="14">L-arabinitol 4-dehydrogenase</fullName>
        <ecNumber evidence="13">1.1.1.12</ecNumber>
        <ecNumber evidence="10">1.1.1.9</ecNumber>
    </recommendedName>
    <alternativeName>
        <fullName evidence="11">Xylitol dehydrogenase A</fullName>
    </alternativeName>
</protein>
<dbReference type="OrthoDB" id="3941538at2759"/>
<dbReference type="GO" id="GO:0019568">
    <property type="term" value="P:arabinose catabolic process"/>
    <property type="evidence" value="ECO:0007669"/>
    <property type="project" value="UniProtKB-KW"/>
</dbReference>
<dbReference type="GO" id="GO:0003939">
    <property type="term" value="F:L-iditol 2-dehydrogenase (NAD+) activity"/>
    <property type="evidence" value="ECO:0007669"/>
    <property type="project" value="TreeGrafter"/>
</dbReference>
<keyword evidence="5" id="KW-0119">Carbohydrate metabolism</keyword>
<dbReference type="InParanoid" id="A0A136ISN1"/>
<organism evidence="20 21">
    <name type="scientific">Microdochium bolleyi</name>
    <dbReference type="NCBI Taxonomy" id="196109"/>
    <lineage>
        <taxon>Eukaryota</taxon>
        <taxon>Fungi</taxon>
        <taxon>Dikarya</taxon>
        <taxon>Ascomycota</taxon>
        <taxon>Pezizomycotina</taxon>
        <taxon>Sordariomycetes</taxon>
        <taxon>Xylariomycetidae</taxon>
        <taxon>Xylariales</taxon>
        <taxon>Microdochiaceae</taxon>
        <taxon>Microdochium</taxon>
    </lineage>
</organism>
<evidence type="ECO:0000259" key="18">
    <source>
        <dbReference type="Pfam" id="PF00107"/>
    </source>
</evidence>
<dbReference type="InterPro" id="IPR036291">
    <property type="entry name" value="NAD(P)-bd_dom_sf"/>
</dbReference>
<feature type="domain" description="Alcohol dehydrogenase-like N-terminal" evidence="19">
    <location>
        <begin position="26"/>
        <end position="142"/>
    </location>
</feature>
<dbReference type="STRING" id="196109.A0A136ISN1"/>
<evidence type="ECO:0000256" key="7">
    <source>
        <dbReference type="ARBA" id="ARBA00023027"/>
    </source>
</evidence>
<feature type="region of interest" description="Disordered" evidence="17">
    <location>
        <begin position="217"/>
        <end position="238"/>
    </location>
</feature>
<accession>A0A136ISN1</accession>
<evidence type="ECO:0000256" key="1">
    <source>
        <dbReference type="ARBA" id="ARBA00001947"/>
    </source>
</evidence>
<evidence type="ECO:0000313" key="21">
    <source>
        <dbReference type="Proteomes" id="UP000070501"/>
    </source>
</evidence>
<dbReference type="Pfam" id="PF00107">
    <property type="entry name" value="ADH_zinc_N"/>
    <property type="match status" value="1"/>
</dbReference>
<keyword evidence="4 16" id="KW-0862">Zinc</keyword>
<dbReference type="CDD" id="cd05285">
    <property type="entry name" value="sorbitol_DH"/>
    <property type="match status" value="1"/>
</dbReference>
<evidence type="ECO:0000259" key="19">
    <source>
        <dbReference type="Pfam" id="PF08240"/>
    </source>
</evidence>
<proteinExistence type="inferred from homology"/>
<dbReference type="GO" id="GO:0046526">
    <property type="term" value="F:D-xylulose reductase activity"/>
    <property type="evidence" value="ECO:0007669"/>
    <property type="project" value="UniProtKB-EC"/>
</dbReference>
<dbReference type="GO" id="GO:0008270">
    <property type="term" value="F:zinc ion binding"/>
    <property type="evidence" value="ECO:0007669"/>
    <property type="project" value="InterPro"/>
</dbReference>
<dbReference type="GO" id="GO:0050019">
    <property type="term" value="F:L-arabinitol 4-dehydrogenase activity"/>
    <property type="evidence" value="ECO:0007669"/>
    <property type="project" value="UniProtKB-EC"/>
</dbReference>
<evidence type="ECO:0000256" key="8">
    <source>
        <dbReference type="ARBA" id="ARBA00024843"/>
    </source>
</evidence>
<comment type="function">
    <text evidence="8">Xylitol dehydrogenase which catalyzes the conversion of xylitol to D-xylulose. Xylose is a major component of hemicelluloses such as xylan. Most fungi utilize D-xylose via three enzymatic reactions, xylose reductase (XR), xylitol dehydrogenase (XDH), and xylulokinase, to form xylulose 5-phosphate, which enters pentose phosphate pathway.</text>
</comment>
<dbReference type="Gene3D" id="3.40.50.720">
    <property type="entry name" value="NAD(P)-binding Rossmann-like Domain"/>
    <property type="match status" value="1"/>
</dbReference>
<evidence type="ECO:0000256" key="16">
    <source>
        <dbReference type="RuleBase" id="RU361277"/>
    </source>
</evidence>
<evidence type="ECO:0000256" key="2">
    <source>
        <dbReference type="ARBA" id="ARBA00008072"/>
    </source>
</evidence>
<comment type="cofactor">
    <cofactor evidence="1 16">
        <name>Zn(2+)</name>
        <dbReference type="ChEBI" id="CHEBI:29105"/>
    </cofactor>
</comment>
<keyword evidence="3 16" id="KW-0479">Metal-binding</keyword>
<dbReference type="EMBL" id="KQ964260">
    <property type="protein sequence ID" value="KXJ87962.1"/>
    <property type="molecule type" value="Genomic_DNA"/>
</dbReference>
<comment type="catalytic activity">
    <reaction evidence="15">
        <text>L-arabinitol + NAD(+) = L-xylulose + NADH + H(+)</text>
        <dbReference type="Rhea" id="RHEA:16381"/>
        <dbReference type="ChEBI" id="CHEBI:15378"/>
        <dbReference type="ChEBI" id="CHEBI:17399"/>
        <dbReference type="ChEBI" id="CHEBI:18403"/>
        <dbReference type="ChEBI" id="CHEBI:57540"/>
        <dbReference type="ChEBI" id="CHEBI:57945"/>
        <dbReference type="EC" id="1.1.1.12"/>
    </reaction>
</comment>
<evidence type="ECO:0000256" key="15">
    <source>
        <dbReference type="ARBA" id="ARBA00049317"/>
    </source>
</evidence>
<dbReference type="Pfam" id="PF08240">
    <property type="entry name" value="ADH_N"/>
    <property type="match status" value="1"/>
</dbReference>
<dbReference type="SUPFAM" id="SSF51735">
    <property type="entry name" value="NAD(P)-binding Rossmann-fold domains"/>
    <property type="match status" value="1"/>
</dbReference>
<evidence type="ECO:0000256" key="10">
    <source>
        <dbReference type="ARBA" id="ARBA00026119"/>
    </source>
</evidence>
<evidence type="ECO:0000256" key="5">
    <source>
        <dbReference type="ARBA" id="ARBA00022935"/>
    </source>
</evidence>
<evidence type="ECO:0000256" key="4">
    <source>
        <dbReference type="ARBA" id="ARBA00022833"/>
    </source>
</evidence>
<feature type="domain" description="Alcohol dehydrogenase-like C-terminal" evidence="18">
    <location>
        <begin position="183"/>
        <end position="330"/>
    </location>
</feature>
<keyword evidence="5" id="KW-0054">Arabinose catabolism</keyword>
<dbReference type="InterPro" id="IPR013149">
    <property type="entry name" value="ADH-like_C"/>
</dbReference>
<keyword evidence="6" id="KW-0560">Oxidoreductase</keyword>
<evidence type="ECO:0000256" key="13">
    <source>
        <dbReference type="ARBA" id="ARBA00038954"/>
    </source>
</evidence>
<evidence type="ECO:0000313" key="20">
    <source>
        <dbReference type="EMBL" id="KXJ87962.1"/>
    </source>
</evidence>
<dbReference type="InterPro" id="IPR002328">
    <property type="entry name" value="ADH_Zn_CS"/>
</dbReference>
<evidence type="ECO:0000256" key="14">
    <source>
        <dbReference type="ARBA" id="ARBA00039783"/>
    </source>
</evidence>
<dbReference type="PANTHER" id="PTHR43161:SF9">
    <property type="entry name" value="SORBITOL DEHYDROGENASE"/>
    <property type="match status" value="1"/>
</dbReference>
<dbReference type="InterPro" id="IPR013154">
    <property type="entry name" value="ADH-like_N"/>
</dbReference>
<dbReference type="InterPro" id="IPR011032">
    <property type="entry name" value="GroES-like_sf"/>
</dbReference>
<evidence type="ECO:0000256" key="6">
    <source>
        <dbReference type="ARBA" id="ARBA00023002"/>
    </source>
</evidence>
<evidence type="ECO:0000256" key="11">
    <source>
        <dbReference type="ARBA" id="ARBA00030139"/>
    </source>
</evidence>
<evidence type="ECO:0000256" key="9">
    <source>
        <dbReference type="ARBA" id="ARBA00025713"/>
    </source>
</evidence>
<name>A0A136ISN1_9PEZI</name>
<dbReference type="PANTHER" id="PTHR43161">
    <property type="entry name" value="SORBITOL DEHYDROGENASE"/>
    <property type="match status" value="1"/>
</dbReference>